<keyword evidence="1" id="KW-0614">Plasmid</keyword>
<sequence>MSDIVQHNETPAQADPAEVVASLAPETALFTACQPSEELALGQWYWVKSVAKWNNESAGVKEGEEYEWFGCAMQIGSNYVKIKSPTGSYARVHLDDYWTNLRREENPEAVIASEVEACQARSKALIAEIHALTQRLGVAKSQAISGPATSSGESAGSALVTLSGQSDLHAYQGALTIAKEKTLPALHEELKKANEQLVVWIKASTLALEASIVPMRETIQMINDRLFSFGLYAGLAESAIQCCSGAPASREEPLHVMQRRCYMDEEALLSYEAGGMDFRGVGEFDAWISKPENRDRILPFPRTLVAMRVRRSAKERETHGDPLASFIRIEEEYADKWTFLYVRNGEQVWRIACEIDFGPMIFPDGAIHRDGEPLMVKMHANSVDRIITRAEYEQNFATYQEIVAKSKAWRLANPKEHTIRDPYMSFLGDTAEIPGFGSFRPYDWKPFDRSNVHYDEVMAVLSAKVKEYNRVAVIIQGLFDRSEILHPHPPVQTWRPESFSRSVRLVYDSSRALYDGEKPDFEAFRAKLNASMGPGSIVVGQERFWMAREADRENARRDRTYRVGASSHRYKFYKPDGNPGPGRIATIEEWKPRSRVAVFTWEREARSWGRSPILQTLAVPATEMFNISAYKQGDFKQFFVDPRTREEYLKWAPLLLTAEDFLASKLQAPERSVS</sequence>
<dbReference type="KEGG" id="rpf:Rpic12D_4876"/>
<protein>
    <submittedName>
        <fullName evidence="1">Uncharacterized protein</fullName>
    </submittedName>
</protein>
<dbReference type="EMBL" id="CP001646">
    <property type="protein sequence ID" value="ACS66110.1"/>
    <property type="molecule type" value="Genomic_DNA"/>
</dbReference>
<dbReference type="HOGENOM" id="CLU_407606_0_0_4"/>
<reference evidence="1" key="1">
    <citation type="submission" date="2009-06" db="EMBL/GenBank/DDBJ databases">
        <title>Complete sequence plasmid 1 of Ralstonia pickettii 12D.</title>
        <authorList>
            <consortium name="US DOE Joint Genome Institute"/>
            <person name="Lucas S."/>
            <person name="Copeland A."/>
            <person name="Lapidus A."/>
            <person name="Glavina del Rio T."/>
            <person name="Dalin E."/>
            <person name="Tice H."/>
            <person name="Bruce D."/>
            <person name="Goodwin L."/>
            <person name="Pitluck S."/>
            <person name="Sims D."/>
            <person name="Meincke L."/>
            <person name="Brettin T."/>
            <person name="Detter J.C."/>
            <person name="Han C."/>
            <person name="Larimer F."/>
            <person name="Land M."/>
            <person name="Hauser L."/>
            <person name="Kyrpides N."/>
            <person name="Ovchinnikova G."/>
            <person name="Marsh T."/>
            <person name="Richardson P."/>
        </authorList>
    </citation>
    <scope>NUCLEOTIDE SEQUENCE [LARGE SCALE GENOMIC DNA]</scope>
    <source>
        <strain evidence="1">12D</strain>
        <plasmid>12D</plasmid>
        <plasmid evidence="1">pRp12D01</plasmid>
    </source>
</reference>
<organism evidence="1">
    <name type="scientific">Ralstonia pickettii (strain 12D)</name>
    <dbReference type="NCBI Taxonomy" id="428406"/>
    <lineage>
        <taxon>Bacteria</taxon>
        <taxon>Pseudomonadati</taxon>
        <taxon>Pseudomonadota</taxon>
        <taxon>Betaproteobacteria</taxon>
        <taxon>Burkholderiales</taxon>
        <taxon>Burkholderiaceae</taxon>
        <taxon>Ralstonia</taxon>
    </lineage>
</organism>
<dbReference type="AlphaFoldDB" id="C6BPI6"/>
<evidence type="ECO:0000313" key="1">
    <source>
        <dbReference type="EMBL" id="ACS66110.1"/>
    </source>
</evidence>
<accession>C6BPI6</accession>
<gene>
    <name evidence="1" type="ordered locus">Rpic12D_4876</name>
</gene>
<name>C6BPI6_RALP1</name>
<geneLocation type="plasmid" evidence="1">
    <name>pRp12D01</name>
</geneLocation>
<proteinExistence type="predicted"/>